<name>A0A7K4VT09_9EMBE</name>
<evidence type="ECO:0000313" key="2">
    <source>
        <dbReference type="EMBL" id="NWR25656.1"/>
    </source>
</evidence>
<gene>
    <name evidence="2" type="primary">Sh2d2a_0</name>
    <name evidence="2" type="ORF">EMBFUC_R09951</name>
</gene>
<evidence type="ECO:0000313" key="3">
    <source>
        <dbReference type="Proteomes" id="UP000580681"/>
    </source>
</evidence>
<dbReference type="GO" id="GO:0005737">
    <property type="term" value="C:cytoplasm"/>
    <property type="evidence" value="ECO:0007669"/>
    <property type="project" value="TreeGrafter"/>
</dbReference>
<evidence type="ECO:0000256" key="1">
    <source>
        <dbReference type="ARBA" id="ARBA00022999"/>
    </source>
</evidence>
<dbReference type="EMBL" id="VYZJ01003713">
    <property type="protein sequence ID" value="NWR25656.1"/>
    <property type="molecule type" value="Genomic_DNA"/>
</dbReference>
<dbReference type="Proteomes" id="UP000580681">
    <property type="component" value="Unassembled WGS sequence"/>
</dbReference>
<accession>A0A7K4VT09</accession>
<keyword evidence="1" id="KW-0727">SH2 domain</keyword>
<keyword evidence="3" id="KW-1185">Reference proteome</keyword>
<dbReference type="AlphaFoldDB" id="A0A7K4VT09"/>
<dbReference type="SUPFAM" id="SSF55550">
    <property type="entry name" value="SH2 domain"/>
    <property type="match status" value="1"/>
</dbReference>
<dbReference type="PANTHER" id="PTHR14388">
    <property type="entry name" value="T CELL-SPECIFIC ADAPTER PROTEIN TSAD"/>
    <property type="match status" value="1"/>
</dbReference>
<proteinExistence type="predicted"/>
<sequence length="58" mass="6574">RGRDRCRHFVLDQRPDGRYGILGERSAHPELAQLLQHHSTAPVSPYAELLSVPLPCTR</sequence>
<protein>
    <submittedName>
        <fullName evidence="2">SH22A protein</fullName>
    </submittedName>
</protein>
<dbReference type="InterPro" id="IPR036860">
    <property type="entry name" value="SH2_dom_sf"/>
</dbReference>
<organism evidence="2 3">
    <name type="scientific">Emberiza fucata</name>
    <dbReference type="NCBI Taxonomy" id="337179"/>
    <lineage>
        <taxon>Eukaryota</taxon>
        <taxon>Metazoa</taxon>
        <taxon>Chordata</taxon>
        <taxon>Craniata</taxon>
        <taxon>Vertebrata</taxon>
        <taxon>Euteleostomi</taxon>
        <taxon>Archelosauria</taxon>
        <taxon>Archosauria</taxon>
        <taxon>Dinosauria</taxon>
        <taxon>Saurischia</taxon>
        <taxon>Theropoda</taxon>
        <taxon>Coelurosauria</taxon>
        <taxon>Aves</taxon>
        <taxon>Neognathae</taxon>
        <taxon>Neoaves</taxon>
        <taxon>Telluraves</taxon>
        <taxon>Australaves</taxon>
        <taxon>Passeriformes</taxon>
        <taxon>Passeroidea</taxon>
        <taxon>Fringillidae</taxon>
        <taxon>Emberizinae</taxon>
        <taxon>Emberizini</taxon>
        <taxon>Emberiza</taxon>
    </lineage>
</organism>
<feature type="non-terminal residue" evidence="2">
    <location>
        <position position="1"/>
    </location>
</feature>
<dbReference type="PANTHER" id="PTHR14388:SF9">
    <property type="entry name" value="SH2 DOMAIN-CONTAINING PROTEIN 2A"/>
    <property type="match status" value="1"/>
</dbReference>
<comment type="caution">
    <text evidence="2">The sequence shown here is derived from an EMBL/GenBank/DDBJ whole genome shotgun (WGS) entry which is preliminary data.</text>
</comment>
<reference evidence="2 3" key="1">
    <citation type="submission" date="2019-09" db="EMBL/GenBank/DDBJ databases">
        <title>Bird 10,000 Genomes (B10K) Project - Family phase.</title>
        <authorList>
            <person name="Zhang G."/>
        </authorList>
    </citation>
    <scope>NUCLEOTIDE SEQUENCE [LARGE SCALE GENOMIC DNA]</scope>
    <source>
        <strain evidence="2">B10K-DU-015-11</strain>
        <tissue evidence="2">Mixed tissue sample</tissue>
    </source>
</reference>
<dbReference type="Gene3D" id="3.30.505.10">
    <property type="entry name" value="SH2 domain"/>
    <property type="match status" value="1"/>
</dbReference>
<feature type="non-terminal residue" evidence="2">
    <location>
        <position position="58"/>
    </location>
</feature>